<proteinExistence type="predicted"/>
<dbReference type="Proteomes" id="UP000000249">
    <property type="component" value="Chromosome 2"/>
</dbReference>
<dbReference type="AlphaFoldDB" id="A0A0H3AFZ6"/>
<organism evidence="2 3">
    <name type="scientific">Vibrio cholerae serotype O1 (strain ATCC 39541 / Classical Ogawa 395 / O395)</name>
    <dbReference type="NCBI Taxonomy" id="345073"/>
    <lineage>
        <taxon>Bacteria</taxon>
        <taxon>Pseudomonadati</taxon>
        <taxon>Pseudomonadota</taxon>
        <taxon>Gammaproteobacteria</taxon>
        <taxon>Vibrionales</taxon>
        <taxon>Vibrionaceae</taxon>
        <taxon>Vibrio</taxon>
    </lineage>
</organism>
<name>A0A0H3AFZ6_VIBC3</name>
<dbReference type="PATRIC" id="fig|345073.21.peg.3422"/>
<accession>A0A0H3AFZ6</accession>
<reference evidence="2 3" key="1">
    <citation type="submission" date="2007-03" db="EMBL/GenBank/DDBJ databases">
        <authorList>
            <person name="Heidelberg J."/>
        </authorList>
    </citation>
    <scope>NUCLEOTIDE SEQUENCE [LARGE SCALE GENOMIC DNA]</scope>
    <source>
        <strain evidence="3">ATCC 39541 / Classical Ogawa 395 / O395</strain>
    </source>
</reference>
<evidence type="ECO:0000256" key="1">
    <source>
        <dbReference type="SAM" id="MobiDB-lite"/>
    </source>
</evidence>
<dbReference type="EMBL" id="CP000626">
    <property type="protein sequence ID" value="ABQ19318.1"/>
    <property type="molecule type" value="Genomic_DNA"/>
</dbReference>
<sequence length="56" mass="6116">MSDGKQQQNNGYQPERIEKGYQPQSDSSSDNGRFGYQPPENSNNSPSNVSAPPGDE</sequence>
<dbReference type="KEGG" id="vcr:VC395_A0687"/>
<evidence type="ECO:0000313" key="3">
    <source>
        <dbReference type="Proteomes" id="UP000000249"/>
    </source>
</evidence>
<dbReference type="KEGG" id="vco:VC0395_0568"/>
<feature type="compositionally biased region" description="Polar residues" evidence="1">
    <location>
        <begin position="22"/>
        <end position="31"/>
    </location>
</feature>
<protein>
    <submittedName>
        <fullName evidence="2">Uncharacterized protein</fullName>
    </submittedName>
</protein>
<dbReference type="RefSeq" id="WP_001279479.1">
    <property type="nucleotide sequence ID" value="NC_009456.1"/>
</dbReference>
<feature type="compositionally biased region" description="Low complexity" evidence="1">
    <location>
        <begin position="38"/>
        <end position="56"/>
    </location>
</feature>
<gene>
    <name evidence="2" type="ordered locus">VC0395_0568</name>
</gene>
<feature type="compositionally biased region" description="Polar residues" evidence="1">
    <location>
        <begin position="1"/>
        <end position="12"/>
    </location>
</feature>
<evidence type="ECO:0000313" key="2">
    <source>
        <dbReference type="EMBL" id="ABQ19318.1"/>
    </source>
</evidence>
<feature type="region of interest" description="Disordered" evidence="1">
    <location>
        <begin position="1"/>
        <end position="56"/>
    </location>
</feature>